<evidence type="ECO:0000256" key="4">
    <source>
        <dbReference type="ARBA" id="ARBA00022684"/>
    </source>
</evidence>
<evidence type="ECO:0000313" key="12">
    <source>
        <dbReference type="Proteomes" id="UP000216802"/>
    </source>
</evidence>
<dbReference type="GO" id="GO:0046872">
    <property type="term" value="F:metal ion binding"/>
    <property type="evidence" value="ECO:0007669"/>
    <property type="project" value="TreeGrafter"/>
</dbReference>
<name>A0A269YI00_9LACO</name>
<dbReference type="InterPro" id="IPR006334">
    <property type="entry name" value="Glut_cys_ligase"/>
</dbReference>
<dbReference type="Proteomes" id="UP000216802">
    <property type="component" value="Unassembled WGS sequence"/>
</dbReference>
<dbReference type="Gene3D" id="3.30.590.20">
    <property type="match status" value="1"/>
</dbReference>
<dbReference type="SUPFAM" id="SSF55931">
    <property type="entry name" value="Glutamine synthetase/guanido kinase"/>
    <property type="match status" value="1"/>
</dbReference>
<dbReference type="GO" id="GO:0006750">
    <property type="term" value="P:glutathione biosynthetic process"/>
    <property type="evidence" value="ECO:0007669"/>
    <property type="project" value="UniProtKB-UniPathway"/>
</dbReference>
<reference evidence="11 12" key="1">
    <citation type="submission" date="2017-04" db="EMBL/GenBank/DDBJ databases">
        <title>Kefir bacterial isolates.</title>
        <authorList>
            <person name="Kim Y."/>
            <person name="Blasche S."/>
            <person name="Patil K.R."/>
        </authorList>
    </citation>
    <scope>NUCLEOTIDE SEQUENCE [LARGE SCALE GENOMIC DNA]</scope>
    <source>
        <strain evidence="11 12">OG2</strain>
    </source>
</reference>
<evidence type="ECO:0000256" key="7">
    <source>
        <dbReference type="ARBA" id="ARBA00048819"/>
    </source>
</evidence>
<evidence type="ECO:0000256" key="5">
    <source>
        <dbReference type="ARBA" id="ARBA00022741"/>
    </source>
</evidence>
<accession>A0A269YI00</accession>
<dbReference type="EC" id="6.3.2.2" evidence="2 9"/>
<comment type="caution">
    <text evidence="11">The sequence shown here is derived from an EMBL/GenBank/DDBJ whole genome shotgun (WGS) entry which is preliminary data.</text>
</comment>
<comment type="similarity">
    <text evidence="8">Belongs to the glutamate--cysteine ligase type 1 family.</text>
</comment>
<keyword evidence="3 8" id="KW-0436">Ligase</keyword>
<evidence type="ECO:0000256" key="6">
    <source>
        <dbReference type="ARBA" id="ARBA00022840"/>
    </source>
</evidence>
<dbReference type="InterPro" id="IPR014746">
    <property type="entry name" value="Gln_synth/guanido_kin_cat_dom"/>
</dbReference>
<evidence type="ECO:0000256" key="9">
    <source>
        <dbReference type="RuleBase" id="RU004391"/>
    </source>
</evidence>
<evidence type="ECO:0000256" key="8">
    <source>
        <dbReference type="RuleBase" id="RU003544"/>
    </source>
</evidence>
<dbReference type="GO" id="GO:0005524">
    <property type="term" value="F:ATP binding"/>
    <property type="evidence" value="ECO:0007669"/>
    <property type="project" value="UniProtKB-KW"/>
</dbReference>
<proteinExistence type="inferred from homology"/>
<comment type="catalytic activity">
    <reaction evidence="7 9">
        <text>L-cysteine + L-glutamate + ATP = gamma-L-glutamyl-L-cysteine + ADP + phosphate + H(+)</text>
        <dbReference type="Rhea" id="RHEA:13285"/>
        <dbReference type="ChEBI" id="CHEBI:15378"/>
        <dbReference type="ChEBI" id="CHEBI:29985"/>
        <dbReference type="ChEBI" id="CHEBI:30616"/>
        <dbReference type="ChEBI" id="CHEBI:35235"/>
        <dbReference type="ChEBI" id="CHEBI:43474"/>
        <dbReference type="ChEBI" id="CHEBI:58173"/>
        <dbReference type="ChEBI" id="CHEBI:456216"/>
        <dbReference type="EC" id="6.3.2.2"/>
    </reaction>
</comment>
<keyword evidence="6" id="KW-0067">ATP-binding</keyword>
<gene>
    <name evidence="11" type="ORF">B8W98_04175</name>
</gene>
<evidence type="ECO:0000313" key="11">
    <source>
        <dbReference type="EMBL" id="PAK85185.1"/>
    </source>
</evidence>
<dbReference type="RefSeq" id="WP_095354470.1">
    <property type="nucleotide sequence ID" value="NZ_NCXI01000020.1"/>
</dbReference>
<keyword evidence="5" id="KW-0547">Nucleotide-binding</keyword>
<dbReference type="InterPro" id="IPR007370">
    <property type="entry name" value="Glu_cys_ligase"/>
</dbReference>
<dbReference type="GO" id="GO:0004357">
    <property type="term" value="F:glutamate-cysteine ligase activity"/>
    <property type="evidence" value="ECO:0007669"/>
    <property type="project" value="UniProtKB-EC"/>
</dbReference>
<feature type="domain" description="Glutamate--cysteine ligase" evidence="10">
    <location>
        <begin position="3"/>
        <end position="236"/>
    </location>
</feature>
<dbReference type="AlphaFoldDB" id="A0A269YI00"/>
<dbReference type="Pfam" id="PF04262">
    <property type="entry name" value="Glu_cys_ligase"/>
    <property type="match status" value="1"/>
</dbReference>
<dbReference type="UniPathway" id="UPA00142">
    <property type="reaction ID" value="UER00209"/>
</dbReference>
<evidence type="ECO:0000256" key="2">
    <source>
        <dbReference type="ARBA" id="ARBA00012220"/>
    </source>
</evidence>
<evidence type="ECO:0000256" key="3">
    <source>
        <dbReference type="ARBA" id="ARBA00022598"/>
    </source>
</evidence>
<evidence type="ECO:0000256" key="1">
    <source>
        <dbReference type="ARBA" id="ARBA00005006"/>
    </source>
</evidence>
<comment type="pathway">
    <text evidence="1 9">Sulfur metabolism; glutathione biosynthesis; glutathione from L-cysteine and L-glutamate: step 1/2.</text>
</comment>
<dbReference type="PANTHER" id="PTHR38761">
    <property type="entry name" value="GLUTAMATE--CYSTEINE LIGASE"/>
    <property type="match status" value="1"/>
</dbReference>
<sequence length="444" mass="50613">MKQAKEVSDFINSTVGLEVETQRINQNGELSHKAYPKGLLNERKHHFIKNDFLETQSELITPPTKTTLKGLKYLGVYHQALRSELAAKEYLWPYSMPPKLKADHSDIVIAQTDPKSYEYRQQVAKIRKIERTAETGVHVNIGFTKKAIRDLTAQDANVSIDELYLQAAVGFMRYRWLLTYLFGATPVAFNNYFSPDTEVPVGPVRSLRNSHFGFGNGFISSYQSIQQYVDGIWKAVDDKQLIAQREYYGTVRLKRSDNVSDLLTKGIAYLELRIYDLDPFEPLGVSEDAVDLIRLMFAYFVSVRPFDLKTADEDIAKAGQKNDEVALENPLNISKYRDEAADFIDQLETFSAQAIIPFNAQHLCFKLTEMIDDPVLTPSGRLVNWLGNNSKNMFDQLLKFAKGYQDDLIHNPAIGFESLSAKEQQEILATLKKGIPVRIKSWYK</sequence>
<protein>
    <recommendedName>
        <fullName evidence="2 9">Glutamate--cysteine ligase</fullName>
        <ecNumber evidence="2 9">6.3.2.2</ecNumber>
    </recommendedName>
</protein>
<organism evidence="11 12">
    <name type="scientific">Lentilactobacillus parakefiri</name>
    <dbReference type="NCBI Taxonomy" id="152332"/>
    <lineage>
        <taxon>Bacteria</taxon>
        <taxon>Bacillati</taxon>
        <taxon>Bacillota</taxon>
        <taxon>Bacilli</taxon>
        <taxon>Lactobacillales</taxon>
        <taxon>Lactobacillaceae</taxon>
        <taxon>Lentilactobacillus</taxon>
    </lineage>
</organism>
<dbReference type="EMBL" id="NCXI01000020">
    <property type="protein sequence ID" value="PAK85185.1"/>
    <property type="molecule type" value="Genomic_DNA"/>
</dbReference>
<dbReference type="GO" id="GO:0005829">
    <property type="term" value="C:cytosol"/>
    <property type="evidence" value="ECO:0007669"/>
    <property type="project" value="TreeGrafter"/>
</dbReference>
<dbReference type="PANTHER" id="PTHR38761:SF1">
    <property type="entry name" value="GLUTAMATE--CYSTEINE LIGASE"/>
    <property type="match status" value="1"/>
</dbReference>
<evidence type="ECO:0000259" key="10">
    <source>
        <dbReference type="Pfam" id="PF04262"/>
    </source>
</evidence>
<keyword evidence="4 8" id="KW-0317">Glutathione biosynthesis</keyword>